<name>A0A9R1WBJ2_LACSA</name>
<accession>A0A9R1WBJ2</accession>
<dbReference type="GO" id="GO:0003678">
    <property type="term" value="F:DNA helicase activity"/>
    <property type="evidence" value="ECO:0007669"/>
    <property type="project" value="UniProtKB-EC"/>
</dbReference>
<gene>
    <name evidence="5" type="ORF">LSAT_V11C200070520</name>
</gene>
<evidence type="ECO:0000313" key="5">
    <source>
        <dbReference type="EMBL" id="KAJ0223627.1"/>
    </source>
</evidence>
<dbReference type="InterPro" id="IPR031327">
    <property type="entry name" value="MCM"/>
</dbReference>
<evidence type="ECO:0000256" key="3">
    <source>
        <dbReference type="SAM" id="SignalP"/>
    </source>
</evidence>
<organism evidence="5 6">
    <name type="scientific">Lactuca sativa</name>
    <name type="common">Garden lettuce</name>
    <dbReference type="NCBI Taxonomy" id="4236"/>
    <lineage>
        <taxon>Eukaryota</taxon>
        <taxon>Viridiplantae</taxon>
        <taxon>Streptophyta</taxon>
        <taxon>Embryophyta</taxon>
        <taxon>Tracheophyta</taxon>
        <taxon>Spermatophyta</taxon>
        <taxon>Magnoliopsida</taxon>
        <taxon>eudicotyledons</taxon>
        <taxon>Gunneridae</taxon>
        <taxon>Pentapetalae</taxon>
        <taxon>asterids</taxon>
        <taxon>campanulids</taxon>
        <taxon>Asterales</taxon>
        <taxon>Asteraceae</taxon>
        <taxon>Cichorioideae</taxon>
        <taxon>Cichorieae</taxon>
        <taxon>Lactucinae</taxon>
        <taxon>Lactuca</taxon>
    </lineage>
</organism>
<dbReference type="GO" id="GO:0005524">
    <property type="term" value="F:ATP binding"/>
    <property type="evidence" value="ECO:0007669"/>
    <property type="project" value="InterPro"/>
</dbReference>
<evidence type="ECO:0000259" key="4">
    <source>
        <dbReference type="Pfam" id="PF17855"/>
    </source>
</evidence>
<dbReference type="PANTHER" id="PTHR11630">
    <property type="entry name" value="DNA REPLICATION LICENSING FACTOR MCM FAMILY MEMBER"/>
    <property type="match status" value="1"/>
</dbReference>
<evidence type="ECO:0000256" key="2">
    <source>
        <dbReference type="SAM" id="MobiDB-lite"/>
    </source>
</evidence>
<dbReference type="AlphaFoldDB" id="A0A9R1WBJ2"/>
<dbReference type="InterPro" id="IPR027417">
    <property type="entry name" value="P-loop_NTPase"/>
</dbReference>
<reference evidence="5 6" key="1">
    <citation type="journal article" date="2017" name="Nat. Commun.">
        <title>Genome assembly with in vitro proximity ligation data and whole-genome triplication in lettuce.</title>
        <authorList>
            <person name="Reyes-Chin-Wo S."/>
            <person name="Wang Z."/>
            <person name="Yang X."/>
            <person name="Kozik A."/>
            <person name="Arikit S."/>
            <person name="Song C."/>
            <person name="Xia L."/>
            <person name="Froenicke L."/>
            <person name="Lavelle D.O."/>
            <person name="Truco M.J."/>
            <person name="Xia R."/>
            <person name="Zhu S."/>
            <person name="Xu C."/>
            <person name="Xu H."/>
            <person name="Xu X."/>
            <person name="Cox K."/>
            <person name="Korf I."/>
            <person name="Meyers B.C."/>
            <person name="Michelmore R.W."/>
        </authorList>
    </citation>
    <scope>NUCLEOTIDE SEQUENCE [LARGE SCALE GENOMIC DNA]</scope>
    <source>
        <strain evidence="6">cv. Salinas</strain>
        <tissue evidence="5">Seedlings</tissue>
    </source>
</reference>
<evidence type="ECO:0000313" key="6">
    <source>
        <dbReference type="Proteomes" id="UP000235145"/>
    </source>
</evidence>
<feature type="chain" id="PRO_5040109833" description="DNA helicase" evidence="3">
    <location>
        <begin position="26"/>
        <end position="159"/>
    </location>
</feature>
<dbReference type="InterPro" id="IPR041562">
    <property type="entry name" value="MCM_lid"/>
</dbReference>
<feature type="domain" description="MCM AAA-lid" evidence="4">
    <location>
        <begin position="20"/>
        <end position="90"/>
    </location>
</feature>
<dbReference type="EC" id="3.6.4.12" evidence="1"/>
<dbReference type="PANTHER" id="PTHR11630:SF43">
    <property type="entry name" value="DNA REPLICATION LICENSING FACTOR MCM6"/>
    <property type="match status" value="1"/>
</dbReference>
<keyword evidence="3" id="KW-0732">Signal</keyword>
<dbReference type="EMBL" id="NBSK02000002">
    <property type="protein sequence ID" value="KAJ0223627.1"/>
    <property type="molecule type" value="Genomic_DNA"/>
</dbReference>
<keyword evidence="6" id="KW-1185">Reference proteome</keyword>
<comment type="caution">
    <text evidence="5">The sequence shown here is derived from an EMBL/GenBank/DDBJ whole genome shotgun (WGS) entry which is preliminary data.</text>
</comment>
<feature type="signal peptide" evidence="3">
    <location>
        <begin position="1"/>
        <end position="25"/>
    </location>
</feature>
<sequence>MIFLSSYHLIFSNMLSILMQLSAEARNFLVDSYVALPRGDTTPGSRVAYSMTVRQLEALIRLLEAISRCHLDDEVHPRHVKLATRLLKTSVIRHVLFINFCRIVIACKHIVESTEIDLTEFQEENQEEGDVEPQIADVDADSNNDQPGCYFALEKMATN</sequence>
<dbReference type="Pfam" id="PF17855">
    <property type="entry name" value="MCM_lid"/>
    <property type="match status" value="1"/>
</dbReference>
<protein>
    <recommendedName>
        <fullName evidence="1">DNA helicase</fullName>
        <ecNumber evidence="1">3.6.4.12</ecNumber>
    </recommendedName>
</protein>
<feature type="compositionally biased region" description="Acidic residues" evidence="2">
    <location>
        <begin position="122"/>
        <end position="131"/>
    </location>
</feature>
<dbReference type="Proteomes" id="UP000235145">
    <property type="component" value="Unassembled WGS sequence"/>
</dbReference>
<dbReference type="Gene3D" id="3.40.50.300">
    <property type="entry name" value="P-loop containing nucleotide triphosphate hydrolases"/>
    <property type="match status" value="1"/>
</dbReference>
<feature type="region of interest" description="Disordered" evidence="2">
    <location>
        <begin position="122"/>
        <end position="145"/>
    </location>
</feature>
<evidence type="ECO:0000256" key="1">
    <source>
        <dbReference type="ARBA" id="ARBA00012551"/>
    </source>
</evidence>
<proteinExistence type="predicted"/>
<dbReference type="GO" id="GO:0003677">
    <property type="term" value="F:DNA binding"/>
    <property type="evidence" value="ECO:0007669"/>
    <property type="project" value="InterPro"/>
</dbReference>